<feature type="compositionally biased region" description="Basic residues" evidence="1">
    <location>
        <begin position="156"/>
        <end position="165"/>
    </location>
</feature>
<feature type="region of interest" description="Disordered" evidence="1">
    <location>
        <begin position="317"/>
        <end position="358"/>
    </location>
</feature>
<feature type="compositionally biased region" description="Polar residues" evidence="1">
    <location>
        <begin position="56"/>
        <end position="68"/>
    </location>
</feature>
<comment type="caution">
    <text evidence="2">The sequence shown here is derived from an EMBL/GenBank/DDBJ whole genome shotgun (WGS) entry which is preliminary data.</text>
</comment>
<dbReference type="GeneID" id="25264442"/>
<dbReference type="Proteomes" id="UP000027361">
    <property type="component" value="Unassembled WGS sequence"/>
</dbReference>
<feature type="compositionally biased region" description="Low complexity" evidence="1">
    <location>
        <begin position="326"/>
        <end position="358"/>
    </location>
</feature>
<dbReference type="EMBL" id="JMSN01000041">
    <property type="protein sequence ID" value="KDN45599.1"/>
    <property type="molecule type" value="Genomic_DNA"/>
</dbReference>
<dbReference type="HOGENOM" id="CLU_774299_0_0_1"/>
<feature type="compositionally biased region" description="Acidic residues" evidence="1">
    <location>
        <begin position="37"/>
        <end position="55"/>
    </location>
</feature>
<feature type="compositionally biased region" description="Polar residues" evidence="1">
    <location>
        <begin position="25"/>
        <end position="36"/>
    </location>
</feature>
<feature type="compositionally biased region" description="Low complexity" evidence="1">
    <location>
        <begin position="212"/>
        <end position="234"/>
    </location>
</feature>
<accession>A0A066W3D0</accession>
<evidence type="ECO:0000313" key="3">
    <source>
        <dbReference type="Proteomes" id="UP000027361"/>
    </source>
</evidence>
<dbReference type="InParanoid" id="A0A066W3D0"/>
<name>A0A066W3D0_TILAU</name>
<gene>
    <name evidence="2" type="ORF">K437DRAFT_256521</name>
</gene>
<proteinExistence type="predicted"/>
<dbReference type="OrthoDB" id="2555325at2759"/>
<reference evidence="2 3" key="1">
    <citation type="submission" date="2014-05" db="EMBL/GenBank/DDBJ databases">
        <title>Draft genome sequence of a rare smut relative, Tilletiaria anomala UBC 951.</title>
        <authorList>
            <consortium name="DOE Joint Genome Institute"/>
            <person name="Toome M."/>
            <person name="Kuo A."/>
            <person name="Henrissat B."/>
            <person name="Lipzen A."/>
            <person name="Tritt A."/>
            <person name="Yoshinaga Y."/>
            <person name="Zane M."/>
            <person name="Barry K."/>
            <person name="Grigoriev I.V."/>
            <person name="Spatafora J.W."/>
            <person name="Aimea M.C."/>
        </authorList>
    </citation>
    <scope>NUCLEOTIDE SEQUENCE [LARGE SCALE GENOMIC DNA]</scope>
    <source>
        <strain evidence="2 3">UBC 951</strain>
    </source>
</reference>
<dbReference type="AlphaFoldDB" id="A0A066W3D0"/>
<sequence>MASSFKIKLRLPTRDEDEAGMSIAHHSSTPFYSDSDAQSEEERDELEDSGDDDQSLEASSVGQAQSSPLRPKHLSSPIKASAEPSPGKLKAGAKKSSKKGEGPSVTKRKSTGSLPNTKAAASAAASVDAPRTLDDLPASKRRKVSMKLGAAGPGRGWRKGLKHGMKPLYKMPDGSLVPMSIDEGRKLKAAELKAAQQKAAERGSSPLVPKQKGAAATGSPAPSAASAAPKKSKAPARIVYPPIPVPKNVVPVKNYAKIPMSFPAIVPLDRSGTSKLPRRWTQGKREILTLGGRVLELPTWWGGPNLGFEPVVKEDEVAQQAGTGSGKSKCAGAGTGTTTTPGTGGASTPVPTTKNPAT</sequence>
<keyword evidence="3" id="KW-1185">Reference proteome</keyword>
<evidence type="ECO:0000313" key="2">
    <source>
        <dbReference type="EMBL" id="KDN45599.1"/>
    </source>
</evidence>
<organism evidence="2 3">
    <name type="scientific">Tilletiaria anomala (strain ATCC 24038 / CBS 436.72 / UBC 951)</name>
    <dbReference type="NCBI Taxonomy" id="1037660"/>
    <lineage>
        <taxon>Eukaryota</taxon>
        <taxon>Fungi</taxon>
        <taxon>Dikarya</taxon>
        <taxon>Basidiomycota</taxon>
        <taxon>Ustilaginomycotina</taxon>
        <taxon>Exobasidiomycetes</taxon>
        <taxon>Georgefischeriales</taxon>
        <taxon>Tilletiariaceae</taxon>
        <taxon>Tilletiaria</taxon>
    </lineage>
</organism>
<protein>
    <submittedName>
        <fullName evidence="2">Uncharacterized protein</fullName>
    </submittedName>
</protein>
<dbReference type="STRING" id="1037660.A0A066W3D0"/>
<evidence type="ECO:0000256" key="1">
    <source>
        <dbReference type="SAM" id="MobiDB-lite"/>
    </source>
</evidence>
<feature type="region of interest" description="Disordered" evidence="1">
    <location>
        <begin position="188"/>
        <end position="234"/>
    </location>
</feature>
<feature type="region of interest" description="Disordered" evidence="1">
    <location>
        <begin position="1"/>
        <end position="175"/>
    </location>
</feature>
<dbReference type="RefSeq" id="XP_013243238.1">
    <property type="nucleotide sequence ID" value="XM_013387784.1"/>
</dbReference>
<dbReference type="OMA" id="PPKIGTG"/>